<dbReference type="GO" id="GO:0046872">
    <property type="term" value="F:metal ion binding"/>
    <property type="evidence" value="ECO:0007669"/>
    <property type="project" value="UniProtKB-KW"/>
</dbReference>
<dbReference type="SUPFAM" id="SSF48484">
    <property type="entry name" value="Lipoxigenase"/>
    <property type="match status" value="1"/>
</dbReference>
<dbReference type="GO" id="GO:0016702">
    <property type="term" value="F:oxidoreductase activity, acting on single donors with incorporation of molecular oxygen, incorporation of two atoms of oxygen"/>
    <property type="evidence" value="ECO:0007669"/>
    <property type="project" value="InterPro"/>
</dbReference>
<dbReference type="Proteomes" id="UP000192907">
    <property type="component" value="Unassembled WGS sequence"/>
</dbReference>
<dbReference type="GO" id="GO:0034440">
    <property type="term" value="P:lipid oxidation"/>
    <property type="evidence" value="ECO:0007669"/>
    <property type="project" value="InterPro"/>
</dbReference>
<dbReference type="EMBL" id="FWZT01000028">
    <property type="protein sequence ID" value="SMF73967.1"/>
    <property type="molecule type" value="Genomic_DNA"/>
</dbReference>
<feature type="domain" description="Lipoxygenase" evidence="3">
    <location>
        <begin position="2"/>
        <end position="587"/>
    </location>
</feature>
<sequence length="587" mass="66459">MTLFSQTSLPQFDSKPEKRLEKLEEFRQKFQYDFSVVDQVPISASIPDEAKAGTLWNLKIVATQYQIRRNWEKILEDKDYVFEFPLPEKPVSEIAKMLIDGDLLNYIRYTNPDLGVALKDKRPSSFTQYYELFKQFDIPEGGDKLFDDGEFADYFVAGLNPVMIQKLTALQDNYGFNDDHVNQHPKFADDSIEGMIADERLFVVDYFELALLKDGQHPDQPKYGYRPIVFLAVPKNGDNLEILAIQNEQGADALVLTPFSGKWDWLIAKTMVKVADSNYHEVVSHLGLTHLLIDPIVIATFRQLAPQHPLHTLLVPHFEGTLPINALAVKTLLPKGGTVEQLLSAEIETGYEVLRIKRNSFHFRDNLLPANLKARGVDSSSKIKNYPYRDDGLLVWNAIQDWVSDYVDLYYNSDSDVANDNELAAWTSEIMAPDAGRVNGFAPSEGIITKQVLVETLTMILFTCSAQHAAVNFPQGRASAVAYQPLAGYQPAPTTEGLDEQGATEFLPPLDRAIKQVHTLHLLGQTYYTQLGQYNLGTFSDKRVVPKLWKFQLALRGVESTIKDRNKTRRTSYEYLVPSKIPQSINI</sequence>
<reference evidence="5" key="1">
    <citation type="submission" date="2017-04" db="EMBL/GenBank/DDBJ databases">
        <authorList>
            <person name="Varghese N."/>
            <person name="Submissions S."/>
        </authorList>
    </citation>
    <scope>NUCLEOTIDE SEQUENCE [LARGE SCALE GENOMIC DNA]</scope>
    <source>
        <strain evidence="5">RKEM611</strain>
    </source>
</reference>
<gene>
    <name evidence="4" type="ORF">SAMN06296036_12819</name>
</gene>
<accession>A0A1Y6CLI7</accession>
<evidence type="ECO:0000313" key="4">
    <source>
        <dbReference type="EMBL" id="SMF73967.1"/>
    </source>
</evidence>
<name>A0A1Y6CLI7_9BACT</name>
<keyword evidence="5" id="KW-1185">Reference proteome</keyword>
<protein>
    <submittedName>
        <fullName evidence="4">Lipoxygenase</fullName>
    </submittedName>
</protein>
<evidence type="ECO:0000256" key="1">
    <source>
        <dbReference type="ARBA" id="ARBA00022723"/>
    </source>
</evidence>
<dbReference type="SMR" id="A0A1Y6CLI7"/>
<evidence type="ECO:0000259" key="3">
    <source>
        <dbReference type="PROSITE" id="PS51393"/>
    </source>
</evidence>
<dbReference type="Pfam" id="PF00305">
    <property type="entry name" value="Lipoxygenase"/>
    <property type="match status" value="1"/>
</dbReference>
<dbReference type="InterPro" id="IPR013819">
    <property type="entry name" value="LipOase_C"/>
</dbReference>
<dbReference type="STRING" id="1513793.SAMN06296036_12819"/>
<dbReference type="AlphaFoldDB" id="A0A1Y6CLI7"/>
<proteinExistence type="predicted"/>
<keyword evidence="1" id="KW-0479">Metal-binding</keyword>
<dbReference type="Gene3D" id="1.20.245.10">
    <property type="entry name" value="Lipoxygenase-1, Domain 5"/>
    <property type="match status" value="1"/>
</dbReference>
<evidence type="ECO:0000313" key="5">
    <source>
        <dbReference type="Proteomes" id="UP000192907"/>
    </source>
</evidence>
<dbReference type="OrthoDB" id="5912511at2"/>
<dbReference type="Gene3D" id="3.10.450.60">
    <property type="match status" value="1"/>
</dbReference>
<organism evidence="4 5">
    <name type="scientific">Pseudobacteriovorax antillogorgiicola</name>
    <dbReference type="NCBI Taxonomy" id="1513793"/>
    <lineage>
        <taxon>Bacteria</taxon>
        <taxon>Pseudomonadati</taxon>
        <taxon>Bdellovibrionota</taxon>
        <taxon>Oligoflexia</taxon>
        <taxon>Oligoflexales</taxon>
        <taxon>Pseudobacteriovoracaceae</taxon>
        <taxon>Pseudobacteriovorax</taxon>
    </lineage>
</organism>
<dbReference type="PANTHER" id="PTHR11771">
    <property type="entry name" value="LIPOXYGENASE"/>
    <property type="match status" value="1"/>
</dbReference>
<dbReference type="PRINTS" id="PR00087">
    <property type="entry name" value="LIPOXYGENASE"/>
</dbReference>
<dbReference type="RefSeq" id="WP_132324565.1">
    <property type="nucleotide sequence ID" value="NZ_FWZT01000028.1"/>
</dbReference>
<evidence type="ECO:0000256" key="2">
    <source>
        <dbReference type="ARBA" id="ARBA00023002"/>
    </source>
</evidence>
<dbReference type="PROSITE" id="PS51393">
    <property type="entry name" value="LIPOXYGENASE_3"/>
    <property type="match status" value="1"/>
</dbReference>
<keyword evidence="2" id="KW-0560">Oxidoreductase</keyword>
<dbReference type="InterPro" id="IPR036226">
    <property type="entry name" value="LipOase_C_sf"/>
</dbReference>
<dbReference type="InterPro" id="IPR000907">
    <property type="entry name" value="LipOase"/>
</dbReference>